<dbReference type="NCBIfam" id="TIGR01563">
    <property type="entry name" value="gp16_SPP1"/>
    <property type="match status" value="1"/>
</dbReference>
<reference evidence="1" key="1">
    <citation type="submission" date="2011-09" db="EMBL/GenBank/DDBJ databases">
        <title>A novel amdA gene encoded by the newly isolated Variovorax sp. HH01 strain defines a novel class of cofactor-less aryl malonic acid decarboxylase.</title>
        <authorList>
            <person name="Horn S."/>
            <person name="Maimanakos J."/>
            <person name="Streit W.R."/>
        </authorList>
    </citation>
    <scope>NUCLEOTIDE SEQUENCE</scope>
    <source>
        <strain evidence="1">HH01</strain>
    </source>
</reference>
<name>I3PCP6_9BURK</name>
<dbReference type="Gene3D" id="2.40.10.270">
    <property type="entry name" value="Bacteriophage SPP1 head-tail adaptor protein"/>
    <property type="match status" value="1"/>
</dbReference>
<dbReference type="AlphaFoldDB" id="I3PCP6"/>
<dbReference type="EMBL" id="JN646852">
    <property type="protein sequence ID" value="AER23953.1"/>
    <property type="molecule type" value="Genomic_DNA"/>
</dbReference>
<dbReference type="Pfam" id="PF05521">
    <property type="entry name" value="Phage_HCP"/>
    <property type="match status" value="1"/>
</dbReference>
<protein>
    <submittedName>
        <fullName evidence="1">Putative head-tail adaptor</fullName>
    </submittedName>
</protein>
<dbReference type="InterPro" id="IPR038666">
    <property type="entry name" value="SSP1_head-tail_sf"/>
</dbReference>
<evidence type="ECO:0000313" key="1">
    <source>
        <dbReference type="EMBL" id="AER23953.1"/>
    </source>
</evidence>
<organism evidence="1">
    <name type="scientific">Variovorax sp. HH01</name>
    <dbReference type="NCBI Taxonomy" id="1084736"/>
    <lineage>
        <taxon>Bacteria</taxon>
        <taxon>Pseudomonadati</taxon>
        <taxon>Pseudomonadota</taxon>
        <taxon>Betaproteobacteria</taxon>
        <taxon>Burkholderiales</taxon>
        <taxon>Comamonadaceae</taxon>
        <taxon>Variovorax</taxon>
    </lineage>
</organism>
<dbReference type="InterPro" id="IPR008767">
    <property type="entry name" value="Phage_SPP1_head-tail_adaptor"/>
</dbReference>
<accession>I3PCP6</accession>
<proteinExistence type="predicted"/>
<gene>
    <name evidence="1" type="ORF">var076</name>
</gene>
<sequence>MTLAAGRLRHRVLIERKELARDSNGDVIQDPNTGDTQEVWVAVAEVYAAIEPLSAREFLAAQAVQSQVTARIVIRHRPDMVGALRLVHMVNGARGMVYNPAGFLPDKESGLEYLTSPVSAGVSDTGQ</sequence>